<evidence type="ECO:0000259" key="5">
    <source>
        <dbReference type="PROSITE" id="PS51635"/>
    </source>
</evidence>
<dbReference type="InterPro" id="IPR002641">
    <property type="entry name" value="PNPLA_dom"/>
</dbReference>
<dbReference type="PROSITE" id="PS51635">
    <property type="entry name" value="PNPLA"/>
    <property type="match status" value="1"/>
</dbReference>
<dbReference type="EMBL" id="JAPNOA010000006">
    <property type="protein sequence ID" value="MCY0963845.1"/>
    <property type="molecule type" value="Genomic_DNA"/>
</dbReference>
<feature type="active site" description="Proton acceptor" evidence="4">
    <location>
        <position position="195"/>
    </location>
</feature>
<protein>
    <submittedName>
        <fullName evidence="6">Patatin-like phospholipase family protein</fullName>
    </submittedName>
</protein>
<evidence type="ECO:0000313" key="6">
    <source>
        <dbReference type="EMBL" id="MCY0963845.1"/>
    </source>
</evidence>
<feature type="short sequence motif" description="GXSXG" evidence="4">
    <location>
        <begin position="47"/>
        <end position="51"/>
    </location>
</feature>
<keyword evidence="3 4" id="KW-0443">Lipid metabolism</keyword>
<dbReference type="GO" id="GO:0016787">
    <property type="term" value="F:hydrolase activity"/>
    <property type="evidence" value="ECO:0007669"/>
    <property type="project" value="UniProtKB-UniRule"/>
</dbReference>
<proteinExistence type="predicted"/>
<dbReference type="RefSeq" id="WP_283172065.1">
    <property type="nucleotide sequence ID" value="NZ_JAPNOA010000006.1"/>
</dbReference>
<dbReference type="Pfam" id="PF01734">
    <property type="entry name" value="Patatin"/>
    <property type="match status" value="1"/>
</dbReference>
<dbReference type="Proteomes" id="UP001150830">
    <property type="component" value="Unassembled WGS sequence"/>
</dbReference>
<comment type="caution">
    <text evidence="6">The sequence shown here is derived from an EMBL/GenBank/DDBJ whole genome shotgun (WGS) entry which is preliminary data.</text>
</comment>
<dbReference type="AlphaFoldDB" id="A0A9X3IR45"/>
<dbReference type="PANTHER" id="PTHR14226:SF78">
    <property type="entry name" value="SLR0060 PROTEIN"/>
    <property type="match status" value="1"/>
</dbReference>
<feature type="active site" description="Nucleophile" evidence="4">
    <location>
        <position position="49"/>
    </location>
</feature>
<evidence type="ECO:0000256" key="4">
    <source>
        <dbReference type="PROSITE-ProRule" id="PRU01161"/>
    </source>
</evidence>
<feature type="domain" description="PNPLA" evidence="5">
    <location>
        <begin position="15"/>
        <end position="208"/>
    </location>
</feature>
<keyword evidence="7" id="KW-1185">Reference proteome</keyword>
<evidence type="ECO:0000256" key="2">
    <source>
        <dbReference type="ARBA" id="ARBA00022963"/>
    </source>
</evidence>
<keyword evidence="1 4" id="KW-0378">Hydrolase</keyword>
<evidence type="ECO:0000256" key="3">
    <source>
        <dbReference type="ARBA" id="ARBA00023098"/>
    </source>
</evidence>
<dbReference type="InterPro" id="IPR050301">
    <property type="entry name" value="NTE"/>
</dbReference>
<dbReference type="GO" id="GO:0016042">
    <property type="term" value="P:lipid catabolic process"/>
    <property type="evidence" value="ECO:0007669"/>
    <property type="project" value="UniProtKB-UniRule"/>
</dbReference>
<evidence type="ECO:0000313" key="7">
    <source>
        <dbReference type="Proteomes" id="UP001150830"/>
    </source>
</evidence>
<evidence type="ECO:0000256" key="1">
    <source>
        <dbReference type="ARBA" id="ARBA00022801"/>
    </source>
</evidence>
<accession>A0A9X3IR45</accession>
<keyword evidence="2 4" id="KW-0442">Lipid degradation</keyword>
<gene>
    <name evidence="6" type="ORF">OUO13_01410</name>
</gene>
<dbReference type="SUPFAM" id="SSF52151">
    <property type="entry name" value="FabD/lysophospholipase-like"/>
    <property type="match status" value="1"/>
</dbReference>
<feature type="short sequence motif" description="GXGXXG" evidence="4">
    <location>
        <begin position="19"/>
        <end position="24"/>
    </location>
</feature>
<dbReference type="Gene3D" id="3.40.1090.10">
    <property type="entry name" value="Cytosolic phospholipase A2 catalytic domain"/>
    <property type="match status" value="2"/>
</dbReference>
<organism evidence="6 7">
    <name type="scientific">Parathalassolituus penaei</name>
    <dbReference type="NCBI Taxonomy" id="2997323"/>
    <lineage>
        <taxon>Bacteria</taxon>
        <taxon>Pseudomonadati</taxon>
        <taxon>Pseudomonadota</taxon>
        <taxon>Gammaproteobacteria</taxon>
        <taxon>Oceanospirillales</taxon>
        <taxon>Oceanospirillaceae</taxon>
        <taxon>Parathalassolituus</taxon>
    </lineage>
</organism>
<sequence>MAFRFVRKQRGRINLALQGGGAHGAFTWGVLDYLLEHGALDIEGISGTSAGAMNAVAVAHGFMENSYDGARETLSLFWGRVASSSPFKMASRTSDDSLLVSPALTLMMSFTHYFSPYQLNPLELNPLRDIVTSLYDFDKLAHQSPIKLFIATTHANSGHLRLFQTHEINADVLMASACLPALHHSVEMDGEPYWDGGYSANPAIFPLYYHCQSPDILLILLTPAILGSNPITADEIKTRAMDIAFNAAFLREMRSIDEARQFATRTWLPKGPLERNLLRLRFHMISPDERMHAMPSATRMVADRDFLHLLRDMGREQAQNWLQQHRRRIGRESSLDIGQLFRCHPA</sequence>
<name>A0A9X3IR45_9GAMM</name>
<feature type="short sequence motif" description="DGA/G" evidence="4">
    <location>
        <begin position="195"/>
        <end position="197"/>
    </location>
</feature>
<dbReference type="PANTHER" id="PTHR14226">
    <property type="entry name" value="NEUROPATHY TARGET ESTERASE/SWISS CHEESE D.MELANOGASTER"/>
    <property type="match status" value="1"/>
</dbReference>
<dbReference type="InterPro" id="IPR016035">
    <property type="entry name" value="Acyl_Trfase/lysoPLipase"/>
</dbReference>
<reference evidence="6" key="1">
    <citation type="submission" date="2022-11" db="EMBL/GenBank/DDBJ databases">
        <title>Parathalassolutuus dongxingensis gen. nov., sp. nov., a novel member of family Oceanospirillaceae isolated from a coastal shrimp pond in Guangxi, China.</title>
        <authorList>
            <person name="Chen H."/>
        </authorList>
    </citation>
    <scope>NUCLEOTIDE SEQUENCE</scope>
    <source>
        <strain evidence="6">G-43</strain>
    </source>
</reference>